<dbReference type="GO" id="GO:0016811">
    <property type="term" value="F:hydrolase activity, acting on carbon-nitrogen (but not peptide) bonds, in linear amides"/>
    <property type="evidence" value="ECO:0007669"/>
    <property type="project" value="InterPro"/>
</dbReference>
<dbReference type="EMBL" id="CP005960">
    <property type="protein sequence ID" value="AHZ69640.1"/>
    <property type="molecule type" value="Genomic_DNA"/>
</dbReference>
<comment type="similarity">
    <text evidence="1">Belongs to the carbon-nitrogen hydrolase superfamily. NIT1/NIT2 family.</text>
</comment>
<evidence type="ECO:0000313" key="6">
    <source>
        <dbReference type="Proteomes" id="UP000026913"/>
    </source>
</evidence>
<dbReference type="HOGENOM" id="CLU_030130_1_2_6"/>
<dbReference type="CDD" id="cd07572">
    <property type="entry name" value="nit"/>
    <property type="match status" value="1"/>
</dbReference>
<feature type="domain" description="CN hydrolase" evidence="4">
    <location>
        <begin position="10"/>
        <end position="261"/>
    </location>
</feature>
<accession>A0A024EAN7</accession>
<reference evidence="5 6" key="1">
    <citation type="journal article" date="2012" name="J. Bacteriol.">
        <title>Genome sequence of cold-adapted Pseudomonas mandelii strain JR-1.</title>
        <authorList>
            <person name="Jang S.H."/>
            <person name="Kim J."/>
            <person name="Kim J."/>
            <person name="Hong S."/>
            <person name="Lee C."/>
        </authorList>
    </citation>
    <scope>NUCLEOTIDE SEQUENCE [LARGE SCALE GENOMIC DNA]</scope>
    <source>
        <strain evidence="5 6">JR-1</strain>
    </source>
</reference>
<dbReference type="SUPFAM" id="SSF56317">
    <property type="entry name" value="Carbon-nitrogen hydrolase"/>
    <property type="match status" value="1"/>
</dbReference>
<evidence type="ECO:0000313" key="5">
    <source>
        <dbReference type="EMBL" id="AHZ69640.1"/>
    </source>
</evidence>
<protein>
    <submittedName>
        <fullName evidence="5">Nitrilase/cyanide hydratase and apolipoprotein N-acyltransferase</fullName>
    </submittedName>
</protein>
<dbReference type="InterPro" id="IPR003010">
    <property type="entry name" value="C-N_Hydrolase"/>
</dbReference>
<evidence type="ECO:0000256" key="1">
    <source>
        <dbReference type="ARBA" id="ARBA00010613"/>
    </source>
</evidence>
<organism evidence="5 6">
    <name type="scientific">Pseudomonas mandelii JR-1</name>
    <dbReference type="NCBI Taxonomy" id="1147786"/>
    <lineage>
        <taxon>Bacteria</taxon>
        <taxon>Pseudomonadati</taxon>
        <taxon>Pseudomonadota</taxon>
        <taxon>Gammaproteobacteria</taxon>
        <taxon>Pseudomonadales</taxon>
        <taxon>Pseudomonadaceae</taxon>
        <taxon>Pseudomonas</taxon>
    </lineage>
</organism>
<dbReference type="PROSITE" id="PS01227">
    <property type="entry name" value="UPF0012"/>
    <property type="match status" value="1"/>
</dbReference>
<dbReference type="GO" id="GO:0016746">
    <property type="term" value="F:acyltransferase activity"/>
    <property type="evidence" value="ECO:0007669"/>
    <property type="project" value="UniProtKB-KW"/>
</dbReference>
<keyword evidence="5" id="KW-0012">Acyltransferase</keyword>
<dbReference type="Gene3D" id="3.60.110.10">
    <property type="entry name" value="Carbon-nitrogen hydrolase"/>
    <property type="match status" value="1"/>
</dbReference>
<dbReference type="Pfam" id="PF00795">
    <property type="entry name" value="CN_hydrolase"/>
    <property type="match status" value="1"/>
</dbReference>
<evidence type="ECO:0000256" key="2">
    <source>
        <dbReference type="ARBA" id="ARBA00022801"/>
    </source>
</evidence>
<evidence type="ECO:0000259" key="4">
    <source>
        <dbReference type="PROSITE" id="PS50263"/>
    </source>
</evidence>
<evidence type="ECO:0000256" key="3">
    <source>
        <dbReference type="SAM" id="MobiDB-lite"/>
    </source>
</evidence>
<dbReference type="PROSITE" id="PS50263">
    <property type="entry name" value="CN_HYDROLASE"/>
    <property type="match status" value="1"/>
</dbReference>
<dbReference type="InterPro" id="IPR036526">
    <property type="entry name" value="C-N_Hydrolase_sf"/>
</dbReference>
<dbReference type="InterPro" id="IPR001110">
    <property type="entry name" value="UPF0012_CS"/>
</dbReference>
<dbReference type="PANTHER" id="PTHR23088:SF27">
    <property type="entry name" value="DEAMINATED GLUTATHIONE AMIDASE"/>
    <property type="match status" value="1"/>
</dbReference>
<dbReference type="PANTHER" id="PTHR23088">
    <property type="entry name" value="NITRILASE-RELATED"/>
    <property type="match status" value="1"/>
</dbReference>
<dbReference type="AlphaFoldDB" id="A0A024EAN7"/>
<keyword evidence="2" id="KW-0378">Hydrolase</keyword>
<dbReference type="KEGG" id="pman:OU5_2561"/>
<gene>
    <name evidence="5" type="ORF">OU5_2561</name>
</gene>
<dbReference type="InterPro" id="IPR045254">
    <property type="entry name" value="Nit1/2_C-N_Hydrolase"/>
</dbReference>
<keyword evidence="5" id="KW-0808">Transferase</keyword>
<proteinExistence type="inferred from homology"/>
<keyword evidence="5" id="KW-0449">Lipoprotein</keyword>
<name>A0A024EAN7_9PSED</name>
<dbReference type="Proteomes" id="UP000026913">
    <property type="component" value="Chromosome"/>
</dbReference>
<feature type="region of interest" description="Disordered" evidence="3">
    <location>
        <begin position="262"/>
        <end position="295"/>
    </location>
</feature>
<sequence>MLIPDKEKAMSFAVIQMVSQSDVLANLARARHLLEEAAAGGAQLAVLPENFAAMGRRDIADIGRAEALGEGPILPWLKQTARDLKLWIVAGTLPLPPLGHPTSKAHACSLLVNDQGETVARYDKLHLFDVDVADNRGRYRESDDYAYGSGIVVADTPVGRVGLTVCYDLRFPELYSELRAAGAQLITAPSAFTAVTGAAHWEVLIRARAIETQCYVLAAAQGGTHPGPRETWGHAAIVDPWGRVLAQQDQGEAVLLAERDSSEQASIRTRMPVSSHRRFFSQGAQRPARNDEFKA</sequence>